<organism evidence="11 12">
    <name type="scientific">Microlunatus soli</name>
    <dbReference type="NCBI Taxonomy" id="630515"/>
    <lineage>
        <taxon>Bacteria</taxon>
        <taxon>Bacillati</taxon>
        <taxon>Actinomycetota</taxon>
        <taxon>Actinomycetes</taxon>
        <taxon>Propionibacteriales</taxon>
        <taxon>Propionibacteriaceae</taxon>
        <taxon>Microlunatus</taxon>
    </lineage>
</organism>
<dbReference type="Proteomes" id="UP000199103">
    <property type="component" value="Chromosome I"/>
</dbReference>
<evidence type="ECO:0000313" key="12">
    <source>
        <dbReference type="Proteomes" id="UP000199103"/>
    </source>
</evidence>
<keyword evidence="8" id="KW-0902">Two-component regulatory system</keyword>
<comment type="catalytic activity">
    <reaction evidence="1">
        <text>ATP + protein L-histidine = ADP + protein N-phospho-L-histidine.</text>
        <dbReference type="EC" id="2.7.13.3"/>
    </reaction>
</comment>
<evidence type="ECO:0000256" key="5">
    <source>
        <dbReference type="ARBA" id="ARBA00022741"/>
    </source>
</evidence>
<keyword evidence="9" id="KW-0472">Membrane</keyword>
<name>A0A1H1SZM4_9ACTN</name>
<gene>
    <name evidence="11" type="ORF">SAMN04489812_2199</name>
</gene>
<keyword evidence="4" id="KW-0808">Transferase</keyword>
<evidence type="ECO:0000256" key="6">
    <source>
        <dbReference type="ARBA" id="ARBA00022777"/>
    </source>
</evidence>
<dbReference type="GO" id="GO:0000155">
    <property type="term" value="F:phosphorelay sensor kinase activity"/>
    <property type="evidence" value="ECO:0007669"/>
    <property type="project" value="InterPro"/>
</dbReference>
<feature type="transmembrane region" description="Helical" evidence="9">
    <location>
        <begin position="64"/>
        <end position="83"/>
    </location>
</feature>
<dbReference type="PANTHER" id="PTHR24421:SF10">
    <property type="entry name" value="NITRATE_NITRITE SENSOR PROTEIN NARQ"/>
    <property type="match status" value="1"/>
</dbReference>
<keyword evidence="7" id="KW-0067">ATP-binding</keyword>
<dbReference type="RefSeq" id="WP_157683377.1">
    <property type="nucleotide sequence ID" value="NZ_LT629772.1"/>
</dbReference>
<dbReference type="STRING" id="630515.SAMN04489812_2199"/>
<dbReference type="OrthoDB" id="227596at2"/>
<dbReference type="PANTHER" id="PTHR24421">
    <property type="entry name" value="NITRATE/NITRITE SENSOR PROTEIN NARX-RELATED"/>
    <property type="match status" value="1"/>
</dbReference>
<dbReference type="InterPro" id="IPR011712">
    <property type="entry name" value="Sig_transdc_His_kin_sub3_dim/P"/>
</dbReference>
<keyword evidence="3" id="KW-0597">Phosphoprotein</keyword>
<sequence length="447" mass="47570">MEDYRSDLDVPIVTIMNAIDEADPPPPRLTPNALLGRICISAAISAAAWIYTVVSVIGAGTQPTWSIILTIGFGAAGWVLVFFRRRRPAITPLLIFCCAAVSPPAFGPFLWASCSLATRRRWRQYGWVGAGVLIIYAAQMLVPIDLSTGLPSDHVPQAGVKGIAFFVFGVTAATAVTMVACGICGGAIGAQRSLLWKLQDRTRRAEAERDLRIAQARSMERQRIAREMHDGLAHRISQISVHAGALAFRPDLDSAQVGAAATTIQRSSHLALTELRDILGVLRDTDDTDGSRPIASAAHLGELLDSHSSTGTDLRVRIDQDVLDDLAPPIGRAVYRIVQEALTNAGRHAFGQPVSLTIDRTDGSLEITVRNPIAAQTPSARPGAPLPESGYGIVGLTERVALLGGSLDIDRSPNDFTLHARLPLGADLPRAAASPLTGTQSSETAPA</sequence>
<evidence type="ECO:0000256" key="2">
    <source>
        <dbReference type="ARBA" id="ARBA00012438"/>
    </source>
</evidence>
<protein>
    <recommendedName>
        <fullName evidence="2">histidine kinase</fullName>
        <ecNumber evidence="2">2.7.13.3</ecNumber>
    </recommendedName>
</protein>
<dbReference type="Pfam" id="PF07730">
    <property type="entry name" value="HisKA_3"/>
    <property type="match status" value="1"/>
</dbReference>
<evidence type="ECO:0000256" key="3">
    <source>
        <dbReference type="ARBA" id="ARBA00022553"/>
    </source>
</evidence>
<evidence type="ECO:0000256" key="8">
    <source>
        <dbReference type="ARBA" id="ARBA00023012"/>
    </source>
</evidence>
<evidence type="ECO:0000256" key="1">
    <source>
        <dbReference type="ARBA" id="ARBA00000085"/>
    </source>
</evidence>
<dbReference type="Gene3D" id="1.20.5.1930">
    <property type="match status" value="1"/>
</dbReference>
<evidence type="ECO:0000259" key="10">
    <source>
        <dbReference type="Pfam" id="PF07730"/>
    </source>
</evidence>
<feature type="transmembrane region" description="Helical" evidence="9">
    <location>
        <begin position="124"/>
        <end position="142"/>
    </location>
</feature>
<dbReference type="InterPro" id="IPR050482">
    <property type="entry name" value="Sensor_HK_TwoCompSys"/>
</dbReference>
<dbReference type="EMBL" id="LT629772">
    <property type="protein sequence ID" value="SDS53497.1"/>
    <property type="molecule type" value="Genomic_DNA"/>
</dbReference>
<dbReference type="CDD" id="cd16917">
    <property type="entry name" value="HATPase_UhpB-NarQ-NarX-like"/>
    <property type="match status" value="1"/>
</dbReference>
<dbReference type="AlphaFoldDB" id="A0A1H1SZM4"/>
<dbReference type="Gene3D" id="3.30.565.10">
    <property type="entry name" value="Histidine kinase-like ATPase, C-terminal domain"/>
    <property type="match status" value="1"/>
</dbReference>
<feature type="domain" description="Signal transduction histidine kinase subgroup 3 dimerisation and phosphoacceptor" evidence="10">
    <location>
        <begin position="220"/>
        <end position="286"/>
    </location>
</feature>
<dbReference type="GO" id="GO:0046983">
    <property type="term" value="F:protein dimerization activity"/>
    <property type="evidence" value="ECO:0007669"/>
    <property type="project" value="InterPro"/>
</dbReference>
<keyword evidence="9" id="KW-0812">Transmembrane</keyword>
<accession>A0A1H1SZM4</accession>
<feature type="transmembrane region" description="Helical" evidence="9">
    <location>
        <begin position="162"/>
        <end position="188"/>
    </location>
</feature>
<evidence type="ECO:0000313" key="11">
    <source>
        <dbReference type="EMBL" id="SDS53497.1"/>
    </source>
</evidence>
<keyword evidence="12" id="KW-1185">Reference proteome</keyword>
<feature type="transmembrane region" description="Helical" evidence="9">
    <location>
        <begin position="34"/>
        <end position="57"/>
    </location>
</feature>
<evidence type="ECO:0000256" key="7">
    <source>
        <dbReference type="ARBA" id="ARBA00022840"/>
    </source>
</evidence>
<proteinExistence type="predicted"/>
<dbReference type="GO" id="GO:0005524">
    <property type="term" value="F:ATP binding"/>
    <property type="evidence" value="ECO:0007669"/>
    <property type="project" value="UniProtKB-KW"/>
</dbReference>
<dbReference type="InterPro" id="IPR036890">
    <property type="entry name" value="HATPase_C_sf"/>
</dbReference>
<evidence type="ECO:0000256" key="4">
    <source>
        <dbReference type="ARBA" id="ARBA00022679"/>
    </source>
</evidence>
<keyword evidence="6 11" id="KW-0418">Kinase</keyword>
<dbReference type="GO" id="GO:0016020">
    <property type="term" value="C:membrane"/>
    <property type="evidence" value="ECO:0007669"/>
    <property type="project" value="InterPro"/>
</dbReference>
<keyword evidence="5" id="KW-0547">Nucleotide-binding</keyword>
<dbReference type="EC" id="2.7.13.3" evidence="2"/>
<keyword evidence="9" id="KW-1133">Transmembrane helix</keyword>
<reference evidence="11 12" key="1">
    <citation type="submission" date="2016-10" db="EMBL/GenBank/DDBJ databases">
        <authorList>
            <person name="de Groot N.N."/>
        </authorList>
    </citation>
    <scope>NUCLEOTIDE SEQUENCE [LARGE SCALE GENOMIC DNA]</scope>
    <source>
        <strain evidence="11 12">DSM 21800</strain>
    </source>
</reference>
<dbReference type="SUPFAM" id="SSF55874">
    <property type="entry name" value="ATPase domain of HSP90 chaperone/DNA topoisomerase II/histidine kinase"/>
    <property type="match status" value="1"/>
</dbReference>
<evidence type="ECO:0000256" key="9">
    <source>
        <dbReference type="SAM" id="Phobius"/>
    </source>
</evidence>